<dbReference type="Proteomes" id="UP001596303">
    <property type="component" value="Unassembled WGS sequence"/>
</dbReference>
<evidence type="ECO:0000313" key="2">
    <source>
        <dbReference type="EMBL" id="MFC6197792.1"/>
    </source>
</evidence>
<keyword evidence="1" id="KW-1133">Transmembrane helix</keyword>
<reference evidence="3" key="1">
    <citation type="journal article" date="2019" name="Int. J. Syst. Evol. Microbiol.">
        <title>The Global Catalogue of Microorganisms (GCM) 10K type strain sequencing project: providing services to taxonomists for standard genome sequencing and annotation.</title>
        <authorList>
            <consortium name="The Broad Institute Genomics Platform"/>
            <consortium name="The Broad Institute Genome Sequencing Center for Infectious Disease"/>
            <person name="Wu L."/>
            <person name="Ma J."/>
        </authorList>
    </citation>
    <scope>NUCLEOTIDE SEQUENCE [LARGE SCALE GENOMIC DNA]</scope>
    <source>
        <strain evidence="3">CGMCC-1.15741</strain>
    </source>
</reference>
<evidence type="ECO:0000313" key="3">
    <source>
        <dbReference type="Proteomes" id="UP001596303"/>
    </source>
</evidence>
<organism evidence="2 3">
    <name type="scientific">Ponticaulis profundi</name>
    <dbReference type="NCBI Taxonomy" id="2665222"/>
    <lineage>
        <taxon>Bacteria</taxon>
        <taxon>Pseudomonadati</taxon>
        <taxon>Pseudomonadota</taxon>
        <taxon>Alphaproteobacteria</taxon>
        <taxon>Hyphomonadales</taxon>
        <taxon>Hyphomonadaceae</taxon>
        <taxon>Ponticaulis</taxon>
    </lineage>
</organism>
<comment type="caution">
    <text evidence="2">The sequence shown here is derived from an EMBL/GenBank/DDBJ whole genome shotgun (WGS) entry which is preliminary data.</text>
</comment>
<evidence type="ECO:0000256" key="1">
    <source>
        <dbReference type="SAM" id="Phobius"/>
    </source>
</evidence>
<accession>A0ABW1S8L8</accession>
<protein>
    <submittedName>
        <fullName evidence="2">Uncharacterized protein</fullName>
    </submittedName>
</protein>
<dbReference type="EMBL" id="JBHSSW010000008">
    <property type="protein sequence ID" value="MFC6197792.1"/>
    <property type="molecule type" value="Genomic_DNA"/>
</dbReference>
<sequence>MMQYHKFLEASASAGLTLTTAATGTLGALAINLPFFTPGEYAAAVAGAGLAELGRLFIAEQAEEPTDLPHIWSRAVRGFIYWFVGSVVGLFLGRSFALLPILDQLGGAFIAGILGVGLLLFFISPGTPKRIFDAIMDRLKQ</sequence>
<feature type="transmembrane region" description="Helical" evidence="1">
    <location>
        <begin position="105"/>
        <end position="123"/>
    </location>
</feature>
<gene>
    <name evidence="2" type="ORF">ACFQDM_06870</name>
</gene>
<keyword evidence="1" id="KW-0812">Transmembrane</keyword>
<dbReference type="RefSeq" id="WP_377377208.1">
    <property type="nucleotide sequence ID" value="NZ_JBHSSW010000008.1"/>
</dbReference>
<keyword evidence="3" id="KW-1185">Reference proteome</keyword>
<keyword evidence="1" id="KW-0472">Membrane</keyword>
<proteinExistence type="predicted"/>
<feature type="transmembrane region" description="Helical" evidence="1">
    <location>
        <begin position="41"/>
        <end position="58"/>
    </location>
</feature>
<feature type="transmembrane region" description="Helical" evidence="1">
    <location>
        <begin position="79"/>
        <end position="99"/>
    </location>
</feature>
<name>A0ABW1S8L8_9PROT</name>
<feature type="transmembrane region" description="Helical" evidence="1">
    <location>
        <begin position="12"/>
        <end position="35"/>
    </location>
</feature>